<evidence type="ECO:0000259" key="6">
    <source>
        <dbReference type="Pfam" id="PF04542"/>
    </source>
</evidence>
<dbReference type="Gene3D" id="1.10.1740.10">
    <property type="match status" value="1"/>
</dbReference>
<dbReference type="InterPro" id="IPR039425">
    <property type="entry name" value="RNA_pol_sigma-70-like"/>
</dbReference>
<evidence type="ECO:0000313" key="9">
    <source>
        <dbReference type="Proteomes" id="UP001335183"/>
    </source>
</evidence>
<dbReference type="InterPro" id="IPR013249">
    <property type="entry name" value="RNA_pol_sigma70_r4_t2"/>
</dbReference>
<dbReference type="NCBIfam" id="TIGR02937">
    <property type="entry name" value="sigma70-ECF"/>
    <property type="match status" value="1"/>
</dbReference>
<gene>
    <name evidence="8" type="ORF">V5F89_05830</name>
</gene>
<dbReference type="InterPro" id="IPR013324">
    <property type="entry name" value="RNA_pol_sigma_r3/r4-like"/>
</dbReference>
<dbReference type="SUPFAM" id="SSF88946">
    <property type="entry name" value="Sigma2 domain of RNA polymerase sigma factors"/>
    <property type="match status" value="1"/>
</dbReference>
<dbReference type="InterPro" id="IPR007627">
    <property type="entry name" value="RNA_pol_sigma70_r2"/>
</dbReference>
<dbReference type="Proteomes" id="UP001335183">
    <property type="component" value="Chromosome"/>
</dbReference>
<dbReference type="InterPro" id="IPR013325">
    <property type="entry name" value="RNA_pol_sigma_r2"/>
</dbReference>
<dbReference type="InterPro" id="IPR036388">
    <property type="entry name" value="WH-like_DNA-bd_sf"/>
</dbReference>
<feature type="domain" description="RNA polymerase sigma factor 70 region 4 type 2" evidence="7">
    <location>
        <begin position="101"/>
        <end position="151"/>
    </location>
</feature>
<dbReference type="InterPro" id="IPR014284">
    <property type="entry name" value="RNA_pol_sigma-70_dom"/>
</dbReference>
<feature type="region of interest" description="Disordered" evidence="5">
    <location>
        <begin position="64"/>
        <end position="86"/>
    </location>
</feature>
<feature type="domain" description="RNA polymerase sigma-70 region 2" evidence="6">
    <location>
        <begin position="13"/>
        <end position="69"/>
    </location>
</feature>
<comment type="similarity">
    <text evidence="1">Belongs to the sigma-70 factor family. ECF subfamily.</text>
</comment>
<dbReference type="PANTHER" id="PTHR43133:SF63">
    <property type="entry name" value="RNA POLYMERASE SIGMA FACTOR FECI-RELATED"/>
    <property type="match status" value="1"/>
</dbReference>
<keyword evidence="9" id="KW-1185">Reference proteome</keyword>
<evidence type="ECO:0000259" key="7">
    <source>
        <dbReference type="Pfam" id="PF08281"/>
    </source>
</evidence>
<evidence type="ECO:0000256" key="4">
    <source>
        <dbReference type="ARBA" id="ARBA00023163"/>
    </source>
</evidence>
<sequence length="158" mass="17880">MHPDREAMAKTIRALLRRGVSPEDAEDFVQSAYLRLSEQQAKGKVQAPSGFLYRTAMNLSIDDGRRKRRWSGSDRPVEDLPIADPAPLPDAVLEGRKRLEKLEAGFSALDERTRAIVKAQKLEMLSVAEIARREGLSVSAVEKRLRKGMLFLMTWMEE</sequence>
<dbReference type="EMBL" id="CP144918">
    <property type="protein sequence ID" value="WWA48415.1"/>
    <property type="molecule type" value="Genomic_DNA"/>
</dbReference>
<name>A0ABZ2D5T2_9SPHN</name>
<accession>A0ABZ2D5T2</accession>
<organism evidence="8 9">
    <name type="scientific">Pelagerythrobacter marensis</name>
    <dbReference type="NCBI Taxonomy" id="543877"/>
    <lineage>
        <taxon>Bacteria</taxon>
        <taxon>Pseudomonadati</taxon>
        <taxon>Pseudomonadota</taxon>
        <taxon>Alphaproteobacteria</taxon>
        <taxon>Sphingomonadales</taxon>
        <taxon>Erythrobacteraceae</taxon>
        <taxon>Pelagerythrobacter</taxon>
    </lineage>
</organism>
<keyword evidence="2" id="KW-0805">Transcription regulation</keyword>
<keyword evidence="4" id="KW-0804">Transcription</keyword>
<evidence type="ECO:0000256" key="1">
    <source>
        <dbReference type="ARBA" id="ARBA00010641"/>
    </source>
</evidence>
<keyword evidence="3" id="KW-0731">Sigma factor</keyword>
<dbReference type="PANTHER" id="PTHR43133">
    <property type="entry name" value="RNA POLYMERASE ECF-TYPE SIGMA FACTO"/>
    <property type="match status" value="1"/>
</dbReference>
<dbReference type="SUPFAM" id="SSF88659">
    <property type="entry name" value="Sigma3 and sigma4 domains of RNA polymerase sigma factors"/>
    <property type="match status" value="1"/>
</dbReference>
<dbReference type="RefSeq" id="WP_338447298.1">
    <property type="nucleotide sequence ID" value="NZ_CP144918.1"/>
</dbReference>
<dbReference type="Gene3D" id="1.10.10.10">
    <property type="entry name" value="Winged helix-like DNA-binding domain superfamily/Winged helix DNA-binding domain"/>
    <property type="match status" value="1"/>
</dbReference>
<proteinExistence type="inferred from homology"/>
<evidence type="ECO:0000313" key="8">
    <source>
        <dbReference type="EMBL" id="WWA48415.1"/>
    </source>
</evidence>
<reference evidence="8 9" key="1">
    <citation type="submission" date="2024-02" db="EMBL/GenBank/DDBJ databases">
        <title>The whole genome sequence of five bacterial samples isolated from Abu Dhabi Sabkha-shore region.</title>
        <authorList>
            <person name="Sudalaimuthuasari N."/>
            <person name="Sarfraz B."/>
            <person name="Tuyisabe J.D."/>
            <person name="Mugisha Ntwali L.D.M."/>
            <person name="Ali A.I.A.A."/>
            <person name="Almansoori S.Z.A."/>
            <person name="Alajami H.S.A."/>
            <person name="Almeqbaali A.A.S."/>
            <person name="Kundu B."/>
            <person name="Saeed E.E."/>
            <person name="Sukumarinath V."/>
            <person name="Mishra A.K."/>
            <person name="Hazzouri K.M."/>
            <person name="Almaskari R."/>
            <person name="Sharma A.K."/>
            <person name="Amiri K.M.A."/>
        </authorList>
    </citation>
    <scope>NUCLEOTIDE SEQUENCE [LARGE SCALE GENOMIC DNA]</scope>
    <source>
        <strain evidence="9">kcgeb_sd</strain>
    </source>
</reference>
<evidence type="ECO:0000256" key="5">
    <source>
        <dbReference type="SAM" id="MobiDB-lite"/>
    </source>
</evidence>
<protein>
    <submittedName>
        <fullName evidence="8">Sigma-70 family RNA polymerase sigma factor</fullName>
    </submittedName>
</protein>
<evidence type="ECO:0000256" key="3">
    <source>
        <dbReference type="ARBA" id="ARBA00023082"/>
    </source>
</evidence>
<dbReference type="Pfam" id="PF08281">
    <property type="entry name" value="Sigma70_r4_2"/>
    <property type="match status" value="1"/>
</dbReference>
<evidence type="ECO:0000256" key="2">
    <source>
        <dbReference type="ARBA" id="ARBA00023015"/>
    </source>
</evidence>
<dbReference type="Pfam" id="PF04542">
    <property type="entry name" value="Sigma70_r2"/>
    <property type="match status" value="1"/>
</dbReference>